<proteinExistence type="predicted"/>
<feature type="region of interest" description="Disordered" evidence="1">
    <location>
        <begin position="347"/>
        <end position="385"/>
    </location>
</feature>
<comment type="caution">
    <text evidence="2">The sequence shown here is derived from an EMBL/GenBank/DDBJ whole genome shotgun (WGS) entry which is preliminary data.</text>
</comment>
<name>A0AA36J4D4_9DINO</name>
<feature type="compositionally biased region" description="Basic and acidic residues" evidence="1">
    <location>
        <begin position="357"/>
        <end position="385"/>
    </location>
</feature>
<accession>A0AA36J4D4</accession>
<gene>
    <name evidence="2" type="ORF">EVOR1521_LOCUS22141</name>
</gene>
<feature type="region of interest" description="Disordered" evidence="1">
    <location>
        <begin position="447"/>
        <end position="469"/>
    </location>
</feature>
<dbReference type="AlphaFoldDB" id="A0AA36J4D4"/>
<feature type="compositionally biased region" description="Low complexity" evidence="1">
    <location>
        <begin position="895"/>
        <end position="904"/>
    </location>
</feature>
<reference evidence="2" key="1">
    <citation type="submission" date="2023-08" db="EMBL/GenBank/DDBJ databases">
        <authorList>
            <person name="Chen Y."/>
            <person name="Shah S."/>
            <person name="Dougan E. K."/>
            <person name="Thang M."/>
            <person name="Chan C."/>
        </authorList>
    </citation>
    <scope>NUCLEOTIDE SEQUENCE</scope>
</reference>
<dbReference type="Gene3D" id="2.130.10.10">
    <property type="entry name" value="YVTN repeat-like/Quinoprotein amine dehydrogenase"/>
    <property type="match status" value="1"/>
</dbReference>
<evidence type="ECO:0000313" key="2">
    <source>
        <dbReference type="EMBL" id="CAJ1398323.1"/>
    </source>
</evidence>
<protein>
    <recommendedName>
        <fullName evidence="4">EF-hand domain-containing protein</fullName>
    </recommendedName>
</protein>
<dbReference type="InterPro" id="IPR036322">
    <property type="entry name" value="WD40_repeat_dom_sf"/>
</dbReference>
<evidence type="ECO:0008006" key="4">
    <source>
        <dbReference type="Google" id="ProtNLM"/>
    </source>
</evidence>
<sequence>MRRLSQRRVPVSDRACPNELLLRTSSARGARRAVKDTLGDLTDSGTDEPRDLEDRVTEFRIAPRVVRICGLRGLAAGPMGAGLVKSRTPGFGKGVPPASRIEQCVAVAFSEADARLEGGRFFVLTAAHDGYNLTWVPTVVSEVPGQHDEAGWQHVALLPFRSVFSKFEGLASKPPRRKATAVADMAADTSHLASAADPLTEELKQQGLEGVPALIFVLAKLYVTPENVFQSIGAENGQVNTVQLEAFFRRLRQDVEALTGLKAARLFRELDVRGNGFVTLEDLGCSSTDVQKSLPCQCEGECISQVWTRVAGKQSDEFGRDTSCVSGTASSGLTLKTLKTKSTLRFTKQARSRRHYDRTSDDGASRTTRGENVRQRRNEVMRRERESCEVQDTHLDLERERFITTVQRTTVLHPLDYTVSRKAWEEMESKTRLVQRLAAEAEAAFARNRGGSHGEEAKDEASAPGPNTPRTLLEISKQRTHFGTVTMNLEPEVDEIINFTSITKSAQAKRLARATKQASEPPNFKRERLEVSSLAVDPLRPRVAAGIGDGQLAVYYLFRSHGSKRKQLHQIQGFDASRGVGDVATAVCLPSRQLSEEGSLAVETVLAGFESGRVAVYRTFFPEDFTEKGDLKTLEEVMEERQRIKSLANGEPVLQAEEPLLLEHYHCDSPIVALFWHQIMGIFSISSSGHVVVADSCAVKTFSIPEACGRNATVTSADMSSQLEQLAVAGQRGVHLWQTLSQAKYGVVGLVQDGSEDQNPEQNLNVMLVRYTPSGNFLLTLHKDRGDVKLWDARGLELHCSVSCGRLVDCAFWEPRWETLLVFTPSGVMEVELHEEAVEPEAQVISATRHYTMVTGVLRGERTGGPVRAKADLLGDSGVPRRNRPATASPGRPGRTSSVSSRPNSRPPSPQGRPASPARDPAATYPPAPGDRTKVRSLTSHMRRAPSPTPAFNKGASGKPRWRS</sequence>
<evidence type="ECO:0000256" key="1">
    <source>
        <dbReference type="SAM" id="MobiDB-lite"/>
    </source>
</evidence>
<dbReference type="SUPFAM" id="SSF50978">
    <property type="entry name" value="WD40 repeat-like"/>
    <property type="match status" value="1"/>
</dbReference>
<feature type="compositionally biased region" description="Basic and acidic residues" evidence="1">
    <location>
        <begin position="452"/>
        <end position="461"/>
    </location>
</feature>
<feature type="region of interest" description="Disordered" evidence="1">
    <location>
        <begin position="862"/>
        <end position="964"/>
    </location>
</feature>
<organism evidence="2 3">
    <name type="scientific">Effrenium voratum</name>
    <dbReference type="NCBI Taxonomy" id="2562239"/>
    <lineage>
        <taxon>Eukaryota</taxon>
        <taxon>Sar</taxon>
        <taxon>Alveolata</taxon>
        <taxon>Dinophyceae</taxon>
        <taxon>Suessiales</taxon>
        <taxon>Symbiodiniaceae</taxon>
        <taxon>Effrenium</taxon>
    </lineage>
</organism>
<evidence type="ECO:0000313" key="3">
    <source>
        <dbReference type="Proteomes" id="UP001178507"/>
    </source>
</evidence>
<dbReference type="InterPro" id="IPR015943">
    <property type="entry name" value="WD40/YVTN_repeat-like_dom_sf"/>
</dbReference>
<dbReference type="Proteomes" id="UP001178507">
    <property type="component" value="Unassembled WGS sequence"/>
</dbReference>
<dbReference type="EMBL" id="CAUJNA010003295">
    <property type="protein sequence ID" value="CAJ1398323.1"/>
    <property type="molecule type" value="Genomic_DNA"/>
</dbReference>
<keyword evidence="3" id="KW-1185">Reference proteome</keyword>